<feature type="transmembrane region" description="Helical" evidence="1">
    <location>
        <begin position="21"/>
        <end position="37"/>
    </location>
</feature>
<dbReference type="PANTHER" id="PTHR12147:SF26">
    <property type="entry name" value="PEPTIDASE M28 DOMAIN-CONTAINING PROTEIN"/>
    <property type="match status" value="1"/>
</dbReference>
<keyword evidence="1" id="KW-1133">Transmembrane helix</keyword>
<dbReference type="GO" id="GO:0006508">
    <property type="term" value="P:proteolysis"/>
    <property type="evidence" value="ECO:0007669"/>
    <property type="project" value="InterPro"/>
</dbReference>
<keyword evidence="1" id="KW-0472">Membrane</keyword>
<keyword evidence="4" id="KW-1185">Reference proteome</keyword>
<dbReference type="Proteomes" id="UP000198636">
    <property type="component" value="Unassembled WGS sequence"/>
</dbReference>
<keyword evidence="1" id="KW-0812">Transmembrane</keyword>
<organism evidence="3 4">
    <name type="scientific">Alkaliphilus peptidifermentans DSM 18978</name>
    <dbReference type="NCBI Taxonomy" id="1120976"/>
    <lineage>
        <taxon>Bacteria</taxon>
        <taxon>Bacillati</taxon>
        <taxon>Bacillota</taxon>
        <taxon>Clostridia</taxon>
        <taxon>Peptostreptococcales</taxon>
        <taxon>Natronincolaceae</taxon>
        <taxon>Alkaliphilus</taxon>
    </lineage>
</organism>
<feature type="domain" description="Peptidase M28" evidence="2">
    <location>
        <begin position="290"/>
        <end position="479"/>
    </location>
</feature>
<dbReference type="EMBL" id="FMUS01000006">
    <property type="protein sequence ID" value="SCY33406.1"/>
    <property type="molecule type" value="Genomic_DNA"/>
</dbReference>
<dbReference type="InterPro" id="IPR045175">
    <property type="entry name" value="M28_fam"/>
</dbReference>
<dbReference type="AlphaFoldDB" id="A0A1G5F2C0"/>
<evidence type="ECO:0000313" key="3">
    <source>
        <dbReference type="EMBL" id="SCY33406.1"/>
    </source>
</evidence>
<reference evidence="3 4" key="1">
    <citation type="submission" date="2016-10" db="EMBL/GenBank/DDBJ databases">
        <authorList>
            <person name="de Groot N.N."/>
        </authorList>
    </citation>
    <scope>NUCLEOTIDE SEQUENCE [LARGE SCALE GENOMIC DNA]</scope>
    <source>
        <strain evidence="3 4">DSM 18978</strain>
    </source>
</reference>
<sequence>MINTYNLIREGINIISKRFRGLAIFVVIFVALSLMVGCVETKPVSSDIVSNISIESINVTNAMEIIEELSSEKYMGRLAGTHGNELAVKYIENYFKEIGLESPEGLDEFRQTYPQKVLINEAAPIIRIEDKNGNIDKEFDFLLDYRIMAIWQDVKVQGSTTAEMVVINSALDINNSNEDLDGKILLIDNSIVAGNPNGAYNILQMVLKLNQQIEGIIINLDNRNSEYYIVSTSLFGVDRGNKVDAFNNKTGPIMAYCTDEAFAELSQAASEGKKLHMEVNYNYRDDISHNVIGVIPGSEDESKEYIIISAHLDHVGDNKDGTYNPGAFDNASGTAALMEIARVLTSTEATPKKTIVFLAFNGEEQYLYGSNYYVNNPLYPLKDTVLINMDMVGSKEIIPLKISGELDLLKNKLYDLALELGLDVVKDADVASDQRPFNQAGVEAVTLIHHDVSKIHTPKDTIEYIDSNRLEEVIGFVLNYIDRYGY</sequence>
<dbReference type="RefSeq" id="WP_091541369.1">
    <property type="nucleotide sequence ID" value="NZ_FMUS01000006.1"/>
</dbReference>
<accession>A0A1G5F2C0</accession>
<dbReference type="Gene3D" id="3.40.630.10">
    <property type="entry name" value="Zn peptidases"/>
    <property type="match status" value="2"/>
</dbReference>
<protein>
    <submittedName>
        <fullName evidence="3">Peptidase family M28</fullName>
    </submittedName>
</protein>
<name>A0A1G5F2C0_9FIRM</name>
<dbReference type="SUPFAM" id="SSF53187">
    <property type="entry name" value="Zn-dependent exopeptidases"/>
    <property type="match status" value="1"/>
</dbReference>
<gene>
    <name evidence="3" type="ORF">SAMN03080606_01316</name>
</gene>
<proteinExistence type="predicted"/>
<evidence type="ECO:0000313" key="4">
    <source>
        <dbReference type="Proteomes" id="UP000198636"/>
    </source>
</evidence>
<evidence type="ECO:0000259" key="2">
    <source>
        <dbReference type="Pfam" id="PF04389"/>
    </source>
</evidence>
<evidence type="ECO:0000256" key="1">
    <source>
        <dbReference type="SAM" id="Phobius"/>
    </source>
</evidence>
<dbReference type="Pfam" id="PF04389">
    <property type="entry name" value="Peptidase_M28"/>
    <property type="match status" value="1"/>
</dbReference>
<dbReference type="STRING" id="1120976.SAMN03080606_01316"/>
<dbReference type="GO" id="GO:0008235">
    <property type="term" value="F:metalloexopeptidase activity"/>
    <property type="evidence" value="ECO:0007669"/>
    <property type="project" value="InterPro"/>
</dbReference>
<dbReference type="PANTHER" id="PTHR12147">
    <property type="entry name" value="METALLOPEPTIDASE M28 FAMILY MEMBER"/>
    <property type="match status" value="1"/>
</dbReference>
<dbReference type="InterPro" id="IPR007484">
    <property type="entry name" value="Peptidase_M28"/>
</dbReference>
<dbReference type="OrthoDB" id="233977at2"/>